<evidence type="ECO:0000256" key="6">
    <source>
        <dbReference type="ARBA" id="ARBA00022989"/>
    </source>
</evidence>
<comment type="subcellular location">
    <subcellularLocation>
        <location evidence="1">Membrane</location>
        <topology evidence="1">Multi-pass membrane protein</topology>
    </subcellularLocation>
</comment>
<keyword evidence="11 13" id="KW-0739">Sodium transport</keyword>
<evidence type="ECO:0000256" key="11">
    <source>
        <dbReference type="ARBA" id="ARBA00023201"/>
    </source>
</evidence>
<dbReference type="WBParaSite" id="PSAMB.scaffold2760size21450.g19006.t1">
    <property type="protein sequence ID" value="PSAMB.scaffold2760size21450.g19006.t1"/>
    <property type="gene ID" value="PSAMB.scaffold2760size21450.g19006"/>
</dbReference>
<evidence type="ECO:0000256" key="5">
    <source>
        <dbReference type="ARBA" id="ARBA00022692"/>
    </source>
</evidence>
<dbReference type="Gene3D" id="1.10.287.770">
    <property type="entry name" value="YojJ-like"/>
    <property type="match status" value="1"/>
</dbReference>
<evidence type="ECO:0000256" key="10">
    <source>
        <dbReference type="ARBA" id="ARBA00023180"/>
    </source>
</evidence>
<evidence type="ECO:0000256" key="7">
    <source>
        <dbReference type="ARBA" id="ARBA00023053"/>
    </source>
</evidence>
<evidence type="ECO:0000256" key="8">
    <source>
        <dbReference type="ARBA" id="ARBA00023065"/>
    </source>
</evidence>
<accession>A0A914VYT7</accession>
<keyword evidence="16" id="KW-1185">Reference proteome</keyword>
<keyword evidence="3 13" id="KW-0813">Transport</keyword>
<dbReference type="PANTHER" id="PTHR11690">
    <property type="entry name" value="AMILORIDE-SENSITIVE SODIUM CHANNEL-RELATED"/>
    <property type="match status" value="1"/>
</dbReference>
<keyword evidence="4 13" id="KW-0894">Sodium channel</keyword>
<dbReference type="AlphaFoldDB" id="A0A914VYT7"/>
<keyword evidence="8 13" id="KW-0406">Ion transport</keyword>
<feature type="transmembrane region" description="Helical" evidence="15">
    <location>
        <begin position="554"/>
        <end position="578"/>
    </location>
</feature>
<reference evidence="17" key="1">
    <citation type="submission" date="2022-11" db="UniProtKB">
        <authorList>
            <consortium name="WormBaseParasite"/>
        </authorList>
    </citation>
    <scope>IDENTIFICATION</scope>
</reference>
<evidence type="ECO:0000313" key="16">
    <source>
        <dbReference type="Proteomes" id="UP000887566"/>
    </source>
</evidence>
<keyword evidence="10" id="KW-0325">Glycoprotein</keyword>
<dbReference type="GO" id="GO:0015280">
    <property type="term" value="F:ligand-gated sodium channel activity"/>
    <property type="evidence" value="ECO:0007669"/>
    <property type="project" value="TreeGrafter"/>
</dbReference>
<evidence type="ECO:0000256" key="9">
    <source>
        <dbReference type="ARBA" id="ARBA00023136"/>
    </source>
</evidence>
<name>A0A914VYT7_9BILA</name>
<organism evidence="16 17">
    <name type="scientific">Plectus sambesii</name>
    <dbReference type="NCBI Taxonomy" id="2011161"/>
    <lineage>
        <taxon>Eukaryota</taxon>
        <taxon>Metazoa</taxon>
        <taxon>Ecdysozoa</taxon>
        <taxon>Nematoda</taxon>
        <taxon>Chromadorea</taxon>
        <taxon>Plectida</taxon>
        <taxon>Plectina</taxon>
        <taxon>Plectoidea</taxon>
        <taxon>Plectidae</taxon>
        <taxon>Plectus</taxon>
    </lineage>
</organism>
<proteinExistence type="inferred from homology"/>
<evidence type="ECO:0000256" key="3">
    <source>
        <dbReference type="ARBA" id="ARBA00022448"/>
    </source>
</evidence>
<evidence type="ECO:0000313" key="17">
    <source>
        <dbReference type="WBParaSite" id="PSAMB.scaffold2760size21450.g19006.t1"/>
    </source>
</evidence>
<keyword evidence="7" id="KW-0915">Sodium</keyword>
<evidence type="ECO:0000256" key="13">
    <source>
        <dbReference type="RuleBase" id="RU000679"/>
    </source>
</evidence>
<evidence type="ECO:0000256" key="1">
    <source>
        <dbReference type="ARBA" id="ARBA00004141"/>
    </source>
</evidence>
<sequence>MSSAQVANMKDKSIKRKNNIAKGASAPVILSTVTASSPPSSPPPPRTAVRKKTWTEVMSQTSIQAIPEAINSKRPSKRRIWIAVAIISNVCCFIHLYFLLQTFIVSPNAVSISIERRSQLTMPRIHVCQPTSRFIDTNLAVNVSAAYYYAIELGLGLIRSDEPLQYKYRMDLAEVEREYENIMRTFKGNIAAAHLDLYDKYGMKCEAIFQNCRILYEHQVNCCDIFEPVYTLNGLCWVSKKGSIVVRGPESLASFRFRLKFPKYSDFKIPHFLPQPENSDDIYSAMSYFVGIADFLDQSPRWNEKFIVGPQEWFEIKLTQTQITWLDNPDVCVNDPDNERTLRFFQDYDSTNCAVERVMLRNLSLLLNSSCELPLVELMKPGYTTDKPCSLSQILKLYNYYRMEDQPITEEVAKVLSDLVNFSIPESLAGQCSLTPQKNLTLSRCTVRHLKQLNFTGEALDIVDSLDKANSVPQSILSIMAKLQAECQPCVDSCLPSCESTQHSFSKEWRTDRRRIPLPESEIFLFYSTKNVQVIEEQPRQSISEYIAMIGGNFGVWNGASLISFVHFFALIMIGMGFNI</sequence>
<feature type="region of interest" description="Disordered" evidence="14">
    <location>
        <begin position="1"/>
        <end position="20"/>
    </location>
</feature>
<comment type="similarity">
    <text evidence="2 13">Belongs to the amiloride-sensitive sodium channel (TC 1.A.6) family.</text>
</comment>
<keyword evidence="12 13" id="KW-0407">Ion channel</keyword>
<keyword evidence="9 15" id="KW-0472">Membrane</keyword>
<evidence type="ECO:0000256" key="2">
    <source>
        <dbReference type="ARBA" id="ARBA00007193"/>
    </source>
</evidence>
<evidence type="ECO:0000256" key="4">
    <source>
        <dbReference type="ARBA" id="ARBA00022461"/>
    </source>
</evidence>
<dbReference type="Proteomes" id="UP000887566">
    <property type="component" value="Unplaced"/>
</dbReference>
<dbReference type="Pfam" id="PF00858">
    <property type="entry name" value="ASC"/>
    <property type="match status" value="2"/>
</dbReference>
<dbReference type="PANTHER" id="PTHR11690:SF300">
    <property type="entry name" value="PICKPOCKET PROTEIN 19"/>
    <property type="match status" value="1"/>
</dbReference>
<evidence type="ECO:0000256" key="15">
    <source>
        <dbReference type="SAM" id="Phobius"/>
    </source>
</evidence>
<dbReference type="InterPro" id="IPR001873">
    <property type="entry name" value="ENaC"/>
</dbReference>
<keyword evidence="6 15" id="KW-1133">Transmembrane helix</keyword>
<dbReference type="GO" id="GO:0005886">
    <property type="term" value="C:plasma membrane"/>
    <property type="evidence" value="ECO:0007669"/>
    <property type="project" value="TreeGrafter"/>
</dbReference>
<protein>
    <submittedName>
        <fullName evidence="17">Uncharacterized protein</fullName>
    </submittedName>
</protein>
<keyword evidence="5 13" id="KW-0812">Transmembrane</keyword>
<evidence type="ECO:0000256" key="14">
    <source>
        <dbReference type="SAM" id="MobiDB-lite"/>
    </source>
</evidence>
<evidence type="ECO:0000256" key="12">
    <source>
        <dbReference type="ARBA" id="ARBA00023303"/>
    </source>
</evidence>
<feature type="transmembrane region" description="Helical" evidence="15">
    <location>
        <begin position="80"/>
        <end position="100"/>
    </location>
</feature>